<feature type="transmembrane region" description="Helical" evidence="5">
    <location>
        <begin position="114"/>
        <end position="132"/>
    </location>
</feature>
<dbReference type="GeneID" id="89928551"/>
<evidence type="ECO:0000313" key="7">
    <source>
        <dbReference type="Proteomes" id="UP001337655"/>
    </source>
</evidence>
<reference evidence="6 7" key="1">
    <citation type="submission" date="2023-08" db="EMBL/GenBank/DDBJ databases">
        <title>Black Yeasts Isolated from many extreme environments.</title>
        <authorList>
            <person name="Coleine C."/>
            <person name="Stajich J.E."/>
            <person name="Selbmann L."/>
        </authorList>
    </citation>
    <scope>NUCLEOTIDE SEQUENCE [LARGE SCALE GENOMIC DNA]</scope>
    <source>
        <strain evidence="6 7">CCFEE 5935</strain>
    </source>
</reference>
<feature type="transmembrane region" description="Helical" evidence="5">
    <location>
        <begin position="187"/>
        <end position="211"/>
    </location>
</feature>
<dbReference type="EMBL" id="JAVRRT010000011">
    <property type="protein sequence ID" value="KAK5167516.1"/>
    <property type="molecule type" value="Genomic_DNA"/>
</dbReference>
<feature type="transmembrane region" description="Helical" evidence="5">
    <location>
        <begin position="81"/>
        <end position="102"/>
    </location>
</feature>
<feature type="transmembrane region" description="Helical" evidence="5">
    <location>
        <begin position="152"/>
        <end position="175"/>
    </location>
</feature>
<organism evidence="6 7">
    <name type="scientific">Saxophila tyrrhenica</name>
    <dbReference type="NCBI Taxonomy" id="1690608"/>
    <lineage>
        <taxon>Eukaryota</taxon>
        <taxon>Fungi</taxon>
        <taxon>Dikarya</taxon>
        <taxon>Ascomycota</taxon>
        <taxon>Pezizomycotina</taxon>
        <taxon>Dothideomycetes</taxon>
        <taxon>Dothideomycetidae</taxon>
        <taxon>Mycosphaerellales</taxon>
        <taxon>Extremaceae</taxon>
        <taxon>Saxophila</taxon>
    </lineage>
</organism>
<dbReference type="AlphaFoldDB" id="A0AAV9P434"/>
<accession>A0AAV9P434</accession>
<comment type="subcellular location">
    <subcellularLocation>
        <location evidence="1">Membrane</location>
        <topology evidence="1">Multi-pass membrane protein</topology>
    </subcellularLocation>
</comment>
<feature type="transmembrane region" description="Helical" evidence="5">
    <location>
        <begin position="39"/>
        <end position="61"/>
    </location>
</feature>
<dbReference type="GO" id="GO:0016020">
    <property type="term" value="C:membrane"/>
    <property type="evidence" value="ECO:0007669"/>
    <property type="project" value="UniProtKB-SubCell"/>
</dbReference>
<keyword evidence="2 5" id="KW-0812">Transmembrane</keyword>
<comment type="caution">
    <text evidence="6">The sequence shown here is derived from an EMBL/GenBank/DDBJ whole genome shotgun (WGS) entry which is preliminary data.</text>
</comment>
<sequence>MNSVTANLAKILLIALTASSFRPQIHEIRKRSSGEGISLTYILLNLVLATEQLAIYTHIIIFDYKGGEESIIANPPGFGDWLNWTQFVVTWLGQLTLFVEVFRFPPPRPLERTWGLMFYIFFLCISLLPIILELVTEPPWREHRAYDGWFGGLFIGGHILFVSPVVTFLGLLSLFVQLWETLSRDTLGALSTEGLAWQAVVFAVVGVSWVFRMGAPSRPGFFSGFMNWLSMVGWAALDNLVFAFVQGLLFFVAKGRIGSNSIAGEVAPLLE</sequence>
<evidence type="ECO:0000313" key="6">
    <source>
        <dbReference type="EMBL" id="KAK5167516.1"/>
    </source>
</evidence>
<gene>
    <name evidence="6" type="ORF">LTR77_007215</name>
</gene>
<keyword evidence="7" id="KW-1185">Reference proteome</keyword>
<evidence type="ECO:0000256" key="3">
    <source>
        <dbReference type="ARBA" id="ARBA00022989"/>
    </source>
</evidence>
<evidence type="ECO:0000256" key="5">
    <source>
        <dbReference type="SAM" id="Phobius"/>
    </source>
</evidence>
<keyword evidence="4 5" id="KW-0472">Membrane</keyword>
<evidence type="ECO:0000256" key="4">
    <source>
        <dbReference type="ARBA" id="ARBA00023136"/>
    </source>
</evidence>
<feature type="transmembrane region" description="Helical" evidence="5">
    <location>
        <begin position="231"/>
        <end position="252"/>
    </location>
</feature>
<dbReference type="Pfam" id="PF04193">
    <property type="entry name" value="PQ-loop"/>
    <property type="match status" value="1"/>
</dbReference>
<protein>
    <submittedName>
        <fullName evidence="6">Uncharacterized protein</fullName>
    </submittedName>
</protein>
<dbReference type="InterPro" id="IPR006603">
    <property type="entry name" value="PQ-loop_rpt"/>
</dbReference>
<evidence type="ECO:0000256" key="2">
    <source>
        <dbReference type="ARBA" id="ARBA00022692"/>
    </source>
</evidence>
<dbReference type="Proteomes" id="UP001337655">
    <property type="component" value="Unassembled WGS sequence"/>
</dbReference>
<proteinExistence type="predicted"/>
<dbReference type="RefSeq" id="XP_064657222.1">
    <property type="nucleotide sequence ID" value="XM_064804452.1"/>
</dbReference>
<keyword evidence="3 5" id="KW-1133">Transmembrane helix</keyword>
<name>A0AAV9P434_9PEZI</name>
<evidence type="ECO:0000256" key="1">
    <source>
        <dbReference type="ARBA" id="ARBA00004141"/>
    </source>
</evidence>